<evidence type="ECO:0000313" key="1">
    <source>
        <dbReference type="EMBL" id="KAJ9098837.1"/>
    </source>
</evidence>
<sequence length="473" mass="52628">MRLIPGQLASDILQLVANSRELVDQADVQGFKENGKRRTRIWPSRLAKHRLMKAPSKGRPVDDMGASNSAEQRHTELDMASSGAKDAIEAMGCYASIPEAGLACKAVVDDREVSVTTITMLFKMALGVMLLSLPDYLPLGSSAEPSWAMSPTSSLEVPHRRTAVATFASLPIAWIMLYSTYPGVGIIAGITLPPILLIPYLRRDSYSEVIIIALWRAEQVAVHHWCLPRSFGDDVKIWSMQGYSRIWDFPATGFVDLQVLVSVSSNAPMLYPVAIFDYLTLQEWNLQGTPEIKHATITFPEAEAFDKTMIDQFKVLDPFRVRDLDILFKGNFAARTFSTRIRRIYREITERYLETGEPTKVQTTFAAGNTILMTFTAKWLEKGEVAYQRHAAVLTKPLWLIATILVEKLAYNAPTSLLRPAIDGHGSNAEGAPSPSGSISFLQDAISIEYVVMLPNFTEFGVWSREANTPKRP</sequence>
<dbReference type="EMBL" id="JASBWS010000090">
    <property type="protein sequence ID" value="KAJ9098837.1"/>
    <property type="molecule type" value="Genomic_DNA"/>
</dbReference>
<comment type="caution">
    <text evidence="1">The sequence shown here is derived from an EMBL/GenBank/DDBJ whole genome shotgun (WGS) entry which is preliminary data.</text>
</comment>
<evidence type="ECO:0000313" key="2">
    <source>
        <dbReference type="Proteomes" id="UP001230649"/>
    </source>
</evidence>
<name>A0ACC2VJW0_9TREE</name>
<gene>
    <name evidence="1" type="ORF">QFC20_005891</name>
</gene>
<keyword evidence="2" id="KW-1185">Reference proteome</keyword>
<accession>A0ACC2VJW0</accession>
<dbReference type="Proteomes" id="UP001230649">
    <property type="component" value="Unassembled WGS sequence"/>
</dbReference>
<protein>
    <submittedName>
        <fullName evidence="1">Uncharacterized protein</fullName>
    </submittedName>
</protein>
<reference evidence="1" key="1">
    <citation type="submission" date="2023-04" db="EMBL/GenBank/DDBJ databases">
        <title>Draft Genome sequencing of Naganishia species isolated from polar environments using Oxford Nanopore Technology.</title>
        <authorList>
            <person name="Leo P."/>
            <person name="Venkateswaran K."/>
        </authorList>
    </citation>
    <scope>NUCLEOTIDE SEQUENCE</scope>
    <source>
        <strain evidence="1">MNA-CCFEE 5262</strain>
    </source>
</reference>
<organism evidence="1 2">
    <name type="scientific">Naganishia adeliensis</name>
    <dbReference type="NCBI Taxonomy" id="92952"/>
    <lineage>
        <taxon>Eukaryota</taxon>
        <taxon>Fungi</taxon>
        <taxon>Dikarya</taxon>
        <taxon>Basidiomycota</taxon>
        <taxon>Agaricomycotina</taxon>
        <taxon>Tremellomycetes</taxon>
        <taxon>Filobasidiales</taxon>
        <taxon>Filobasidiaceae</taxon>
        <taxon>Naganishia</taxon>
    </lineage>
</organism>
<proteinExistence type="predicted"/>